<sequence length="481" mass="55164">MYLHRKGKITKNKKILTFLLRNGIHINYKNLKKQSYLSYVVKSKNEDYIRTIFGHYMFDTNFILNLLVLSKYKIKASTTVLKKMIDNEFTKVEIYDDLYFLAVEYNTAPVMKTLLEFDIYFNDKICSNKLLILACLVKNLSIIDALVQNGVDINKRSNSFEADSSLMSACKVKAYGHYIPQVNEQNRDDYIYAITKYLVDHGAIINETNKFGYTPLIYASKYNNFKAMKYLIEHGADINAKNNFEYSSLIYLCQHGNLEGIEYLIKQGANIDDRERSGDTSLMIACKNKFDDIVEFLVENHADVNAKNKVVKYLLDHGADITIKNKRGQTPAFFAINSSNKEIVKLLIRRDTDLINNKNELGAQLLLFGVRKGNKDIIIKLLIAYGAELNSQDQNGKTSLIYLCGNKHYFNDAETVKFILDNGADPRIQDHGGKSPLIWASQNKKDKVVEVLIQKGAEVNAQDQFNKTALFYASRRQYHEI</sequence>
<dbReference type="PROSITE" id="PS50297">
    <property type="entry name" value="ANK_REP_REGION"/>
    <property type="match status" value="4"/>
</dbReference>
<name>A0A1Y2D4I8_9FUNG</name>
<dbReference type="InterPro" id="IPR052391">
    <property type="entry name" value="E3_Ligase-Neurotoxin"/>
</dbReference>
<comment type="caution">
    <text evidence="2">The sequence shown here is derived from an EMBL/GenBank/DDBJ whole genome shotgun (WGS) entry which is preliminary data.</text>
</comment>
<dbReference type="EMBL" id="MCOG01000088">
    <property type="protein sequence ID" value="ORY54137.1"/>
    <property type="molecule type" value="Genomic_DNA"/>
</dbReference>
<dbReference type="PRINTS" id="PR01415">
    <property type="entry name" value="ANKYRIN"/>
</dbReference>
<dbReference type="AlphaFoldDB" id="A0A1Y2D4I8"/>
<dbReference type="Proteomes" id="UP000193920">
    <property type="component" value="Unassembled WGS sequence"/>
</dbReference>
<reference evidence="2 3" key="1">
    <citation type="submission" date="2016-08" db="EMBL/GenBank/DDBJ databases">
        <title>A Parts List for Fungal Cellulosomes Revealed by Comparative Genomics.</title>
        <authorList>
            <consortium name="DOE Joint Genome Institute"/>
            <person name="Haitjema C.H."/>
            <person name="Gilmore S.P."/>
            <person name="Henske J.K."/>
            <person name="Solomon K.V."/>
            <person name="De Groot R."/>
            <person name="Kuo A."/>
            <person name="Mondo S.J."/>
            <person name="Salamov A.A."/>
            <person name="Labutti K."/>
            <person name="Zhao Z."/>
            <person name="Chiniquy J."/>
            <person name="Barry K."/>
            <person name="Brewer H.M."/>
            <person name="Purvine S.O."/>
            <person name="Wright A.T."/>
            <person name="Boxma B."/>
            <person name="Van Alen T."/>
            <person name="Hackstein J.H."/>
            <person name="Baker S.E."/>
            <person name="Grigoriev I.V."/>
            <person name="O'Malley M.A."/>
        </authorList>
    </citation>
    <scope>NUCLEOTIDE SEQUENCE [LARGE SCALE GENOMIC DNA]</scope>
    <source>
        <strain evidence="2 3">G1</strain>
    </source>
</reference>
<dbReference type="SMART" id="SM00248">
    <property type="entry name" value="ANK"/>
    <property type="match status" value="9"/>
</dbReference>
<dbReference type="InterPro" id="IPR036770">
    <property type="entry name" value="Ankyrin_rpt-contain_sf"/>
</dbReference>
<gene>
    <name evidence="2" type="ORF">LY90DRAFT_383121</name>
</gene>
<feature type="repeat" description="ANK" evidence="1">
    <location>
        <begin position="327"/>
        <end position="359"/>
    </location>
</feature>
<feature type="repeat" description="ANK" evidence="1">
    <location>
        <begin position="432"/>
        <end position="464"/>
    </location>
</feature>
<feature type="repeat" description="ANK" evidence="1">
    <location>
        <begin position="211"/>
        <end position="243"/>
    </location>
</feature>
<dbReference type="SUPFAM" id="SSF48403">
    <property type="entry name" value="Ankyrin repeat"/>
    <property type="match status" value="2"/>
</dbReference>
<keyword evidence="1" id="KW-0040">ANK repeat</keyword>
<feature type="repeat" description="ANK" evidence="1">
    <location>
        <begin position="277"/>
        <end position="309"/>
    </location>
</feature>
<keyword evidence="3" id="KW-1185">Reference proteome</keyword>
<dbReference type="InterPro" id="IPR002110">
    <property type="entry name" value="Ankyrin_rpt"/>
</dbReference>
<dbReference type="Pfam" id="PF13637">
    <property type="entry name" value="Ank_4"/>
    <property type="match status" value="1"/>
</dbReference>
<evidence type="ECO:0000256" key="1">
    <source>
        <dbReference type="PROSITE-ProRule" id="PRU00023"/>
    </source>
</evidence>
<dbReference type="PANTHER" id="PTHR24133:SF40">
    <property type="entry name" value="ANKYRIN REPEAT DOMAIN 44"/>
    <property type="match status" value="1"/>
</dbReference>
<dbReference type="PROSITE" id="PS50088">
    <property type="entry name" value="ANK_REPEAT"/>
    <property type="match status" value="5"/>
</dbReference>
<dbReference type="Gene3D" id="1.25.40.20">
    <property type="entry name" value="Ankyrin repeat-containing domain"/>
    <property type="match status" value="3"/>
</dbReference>
<accession>A0A1Y2D4I8</accession>
<dbReference type="PANTHER" id="PTHR24133">
    <property type="entry name" value="ANKYRIN DOMAIN-CONTAINING"/>
    <property type="match status" value="1"/>
</dbReference>
<organism evidence="2 3">
    <name type="scientific">Neocallimastix californiae</name>
    <dbReference type="NCBI Taxonomy" id="1754190"/>
    <lineage>
        <taxon>Eukaryota</taxon>
        <taxon>Fungi</taxon>
        <taxon>Fungi incertae sedis</taxon>
        <taxon>Chytridiomycota</taxon>
        <taxon>Chytridiomycota incertae sedis</taxon>
        <taxon>Neocallimastigomycetes</taxon>
        <taxon>Neocallimastigales</taxon>
        <taxon>Neocallimastigaceae</taxon>
        <taxon>Neocallimastix</taxon>
    </lineage>
</organism>
<dbReference type="STRING" id="1754190.A0A1Y2D4I8"/>
<dbReference type="Pfam" id="PF12796">
    <property type="entry name" value="Ank_2"/>
    <property type="match status" value="2"/>
</dbReference>
<evidence type="ECO:0000313" key="3">
    <source>
        <dbReference type="Proteomes" id="UP000193920"/>
    </source>
</evidence>
<feature type="non-terminal residue" evidence="2">
    <location>
        <position position="481"/>
    </location>
</feature>
<protein>
    <submittedName>
        <fullName evidence="2">Ankyrin</fullName>
    </submittedName>
</protein>
<dbReference type="OrthoDB" id="2163551at2759"/>
<proteinExistence type="predicted"/>
<feature type="repeat" description="ANK" evidence="1">
    <location>
        <begin position="361"/>
        <end position="394"/>
    </location>
</feature>
<evidence type="ECO:0000313" key="2">
    <source>
        <dbReference type="EMBL" id="ORY54137.1"/>
    </source>
</evidence>